<evidence type="ECO:0000256" key="3">
    <source>
        <dbReference type="ARBA" id="ARBA00022989"/>
    </source>
</evidence>
<dbReference type="CDD" id="cd14969">
    <property type="entry name" value="7tmA_Opsins_type2_animals"/>
    <property type="match status" value="1"/>
</dbReference>
<dbReference type="Gene3D" id="1.20.1070.10">
    <property type="entry name" value="Rhodopsin 7-helix transmembrane proteins"/>
    <property type="match status" value="1"/>
</dbReference>
<keyword evidence="12" id="KW-1185">Reference proteome</keyword>
<dbReference type="EMBL" id="JARQWQ010000025">
    <property type="protein sequence ID" value="KAK2563525.1"/>
    <property type="molecule type" value="Genomic_DNA"/>
</dbReference>
<protein>
    <submittedName>
        <fullName evidence="11">Melanopsin-A</fullName>
    </submittedName>
</protein>
<dbReference type="SUPFAM" id="SSF81321">
    <property type="entry name" value="Family A G protein-coupled receptor-like"/>
    <property type="match status" value="1"/>
</dbReference>
<dbReference type="PRINTS" id="PR00237">
    <property type="entry name" value="GPCRRHODOPSN"/>
</dbReference>
<organism evidence="11 12">
    <name type="scientific">Acropora cervicornis</name>
    <name type="common">Staghorn coral</name>
    <dbReference type="NCBI Taxonomy" id="6130"/>
    <lineage>
        <taxon>Eukaryota</taxon>
        <taxon>Metazoa</taxon>
        <taxon>Cnidaria</taxon>
        <taxon>Anthozoa</taxon>
        <taxon>Hexacorallia</taxon>
        <taxon>Scleractinia</taxon>
        <taxon>Astrocoeniina</taxon>
        <taxon>Acroporidae</taxon>
        <taxon>Acropora</taxon>
    </lineage>
</organism>
<keyword evidence="2 9" id="KW-0812">Transmembrane</keyword>
<dbReference type="Proteomes" id="UP001249851">
    <property type="component" value="Unassembled WGS sequence"/>
</dbReference>
<feature type="transmembrane region" description="Helical" evidence="9">
    <location>
        <begin position="45"/>
        <end position="71"/>
    </location>
</feature>
<dbReference type="PANTHER" id="PTHR24240">
    <property type="entry name" value="OPSIN"/>
    <property type="match status" value="1"/>
</dbReference>
<dbReference type="GO" id="GO:0016020">
    <property type="term" value="C:membrane"/>
    <property type="evidence" value="ECO:0007669"/>
    <property type="project" value="UniProtKB-SubCell"/>
</dbReference>
<proteinExistence type="predicted"/>
<evidence type="ECO:0000256" key="2">
    <source>
        <dbReference type="ARBA" id="ARBA00022692"/>
    </source>
</evidence>
<comment type="caution">
    <text evidence="11">The sequence shown here is derived from an EMBL/GenBank/DDBJ whole genome shotgun (WGS) entry which is preliminary data.</text>
</comment>
<evidence type="ECO:0000256" key="6">
    <source>
        <dbReference type="ARBA" id="ARBA00023170"/>
    </source>
</evidence>
<dbReference type="AlphaFoldDB" id="A0AAD9V7F4"/>
<keyword evidence="6" id="KW-0675">Receptor</keyword>
<evidence type="ECO:0000259" key="10">
    <source>
        <dbReference type="PROSITE" id="PS50262"/>
    </source>
</evidence>
<dbReference type="PROSITE" id="PS50262">
    <property type="entry name" value="G_PROTEIN_RECEP_F1_2"/>
    <property type="match status" value="1"/>
</dbReference>
<feature type="domain" description="G-protein coupled receptors family 1 profile" evidence="10">
    <location>
        <begin position="25"/>
        <end position="284"/>
    </location>
</feature>
<dbReference type="InterPro" id="IPR050125">
    <property type="entry name" value="GPCR_opsins"/>
</dbReference>
<feature type="transmembrane region" description="Helical" evidence="9">
    <location>
        <begin position="83"/>
        <end position="104"/>
    </location>
</feature>
<keyword evidence="7" id="KW-0807">Transducer</keyword>
<keyword evidence="5 9" id="KW-0472">Membrane</keyword>
<dbReference type="Pfam" id="PF00001">
    <property type="entry name" value="7tm_1"/>
    <property type="match status" value="1"/>
</dbReference>
<evidence type="ECO:0000256" key="9">
    <source>
        <dbReference type="SAM" id="Phobius"/>
    </source>
</evidence>
<evidence type="ECO:0000256" key="8">
    <source>
        <dbReference type="SAM" id="MobiDB-lite"/>
    </source>
</evidence>
<reference evidence="11" key="2">
    <citation type="journal article" date="2023" name="Science">
        <title>Genomic signatures of disease resistance in endangered staghorn corals.</title>
        <authorList>
            <person name="Vollmer S.V."/>
            <person name="Selwyn J.D."/>
            <person name="Despard B.A."/>
            <person name="Roesel C.L."/>
        </authorList>
    </citation>
    <scope>NUCLEOTIDE SEQUENCE</scope>
    <source>
        <strain evidence="11">K2</strain>
    </source>
</reference>
<feature type="transmembrane region" description="Helical" evidence="9">
    <location>
        <begin position="264"/>
        <end position="287"/>
    </location>
</feature>
<evidence type="ECO:0000256" key="1">
    <source>
        <dbReference type="ARBA" id="ARBA00004141"/>
    </source>
</evidence>
<dbReference type="InterPro" id="IPR000276">
    <property type="entry name" value="GPCR_Rhodpsn"/>
</dbReference>
<keyword evidence="3 9" id="KW-1133">Transmembrane helix</keyword>
<dbReference type="InterPro" id="IPR017452">
    <property type="entry name" value="GPCR_Rhodpsn_7TM"/>
</dbReference>
<accession>A0AAD9V7F4</accession>
<feature type="transmembrane region" description="Helical" evidence="9">
    <location>
        <begin position="233"/>
        <end position="258"/>
    </location>
</feature>
<comment type="subcellular location">
    <subcellularLocation>
        <location evidence="1">Membrane</location>
        <topology evidence="1">Multi-pass membrane protein</topology>
    </subcellularLocation>
</comment>
<evidence type="ECO:0000256" key="5">
    <source>
        <dbReference type="ARBA" id="ARBA00023136"/>
    </source>
</evidence>
<evidence type="ECO:0000256" key="4">
    <source>
        <dbReference type="ARBA" id="ARBA00023040"/>
    </source>
</evidence>
<gene>
    <name evidence="11" type="ORF">P5673_013244</name>
</gene>
<sequence length="328" mass="36479">MTKTAAWSTVFLIIEFVVCLLGIFFNCLVISIIFKNANRLAAPGFLVLSMALSDVLSCSVAVPFSIVAHFQKKWPFGMAGCEAHAFMVFLFALVSITHLAAISAGKYLTISRSLTRESYFDRRQVLLVVLACWLYSLAFSVAPLVGWSRYGLEGTNATCSIKWDSSEPSDKAYFGVVFIACFFLPMGVITLCYYKIHKVSKRIVENIQGQSVATSAMSRTHALVKKHRRSAMYFLAIVAAFMLAWSPYAIVSLIVVLSGTMDPIATSACSVFAKTSFLVNPFLYAIFSRSFRRRLALVFPMPRQNRQEGRQERNCSALPPSQSQPFVL</sequence>
<feature type="transmembrane region" description="Helical" evidence="9">
    <location>
        <begin position="6"/>
        <end position="33"/>
    </location>
</feature>
<feature type="region of interest" description="Disordered" evidence="8">
    <location>
        <begin position="307"/>
        <end position="328"/>
    </location>
</feature>
<dbReference type="GO" id="GO:0004930">
    <property type="term" value="F:G protein-coupled receptor activity"/>
    <property type="evidence" value="ECO:0007669"/>
    <property type="project" value="UniProtKB-KW"/>
</dbReference>
<reference evidence="11" key="1">
    <citation type="journal article" date="2023" name="G3 (Bethesda)">
        <title>Whole genome assembly and annotation of the endangered Caribbean coral Acropora cervicornis.</title>
        <authorList>
            <person name="Selwyn J.D."/>
            <person name="Vollmer S.V."/>
        </authorList>
    </citation>
    <scope>NUCLEOTIDE SEQUENCE</scope>
    <source>
        <strain evidence="11">K2</strain>
    </source>
</reference>
<feature type="compositionally biased region" description="Polar residues" evidence="8">
    <location>
        <begin position="319"/>
        <end position="328"/>
    </location>
</feature>
<feature type="transmembrane region" description="Helical" evidence="9">
    <location>
        <begin position="125"/>
        <end position="145"/>
    </location>
</feature>
<evidence type="ECO:0000256" key="7">
    <source>
        <dbReference type="ARBA" id="ARBA00023224"/>
    </source>
</evidence>
<feature type="transmembrane region" description="Helical" evidence="9">
    <location>
        <begin position="172"/>
        <end position="194"/>
    </location>
</feature>
<evidence type="ECO:0000313" key="12">
    <source>
        <dbReference type="Proteomes" id="UP001249851"/>
    </source>
</evidence>
<evidence type="ECO:0000313" key="11">
    <source>
        <dbReference type="EMBL" id="KAK2563525.1"/>
    </source>
</evidence>
<keyword evidence="4" id="KW-0297">G-protein coupled receptor</keyword>
<name>A0AAD9V7F4_ACRCE</name>